<keyword evidence="4" id="KW-1185">Reference proteome</keyword>
<dbReference type="InterPro" id="IPR011009">
    <property type="entry name" value="Kinase-like_dom_sf"/>
</dbReference>
<dbReference type="PANTHER" id="PTHR38248">
    <property type="entry name" value="FUNK1 6"/>
    <property type="match status" value="1"/>
</dbReference>
<dbReference type="PANTHER" id="PTHR38248:SF2">
    <property type="entry name" value="FUNK1 11"/>
    <property type="match status" value="1"/>
</dbReference>
<reference evidence="4" key="1">
    <citation type="submission" date="2024-04" db="EMBL/GenBank/DDBJ databases">
        <authorList>
            <person name="Shaw F."/>
            <person name="Minotto A."/>
        </authorList>
    </citation>
    <scope>NUCLEOTIDE SEQUENCE [LARGE SCALE GENOMIC DNA]</scope>
</reference>
<dbReference type="Gene3D" id="1.10.510.10">
    <property type="entry name" value="Transferase(Phosphotransferase) domain 1"/>
    <property type="match status" value="1"/>
</dbReference>
<feature type="region of interest" description="Disordered" evidence="1">
    <location>
        <begin position="276"/>
        <end position="326"/>
    </location>
</feature>
<evidence type="ECO:0000313" key="3">
    <source>
        <dbReference type="EMBL" id="CAL1698492.1"/>
    </source>
</evidence>
<dbReference type="SUPFAM" id="SSF56112">
    <property type="entry name" value="Protein kinase-like (PK-like)"/>
    <property type="match status" value="1"/>
</dbReference>
<proteinExistence type="predicted"/>
<feature type="domain" description="Fungal-type protein kinase" evidence="2">
    <location>
        <begin position="538"/>
        <end position="630"/>
    </location>
</feature>
<organism evidence="3 4">
    <name type="scientific">Somion occarium</name>
    <dbReference type="NCBI Taxonomy" id="3059160"/>
    <lineage>
        <taxon>Eukaryota</taxon>
        <taxon>Fungi</taxon>
        <taxon>Dikarya</taxon>
        <taxon>Basidiomycota</taxon>
        <taxon>Agaricomycotina</taxon>
        <taxon>Agaricomycetes</taxon>
        <taxon>Polyporales</taxon>
        <taxon>Cerrenaceae</taxon>
        <taxon>Somion</taxon>
    </lineage>
</organism>
<dbReference type="EMBL" id="OZ037953">
    <property type="protein sequence ID" value="CAL1698492.1"/>
    <property type="molecule type" value="Genomic_DNA"/>
</dbReference>
<dbReference type="Proteomes" id="UP001497453">
    <property type="component" value="Chromosome 10"/>
</dbReference>
<feature type="domain" description="Fungal-type protein kinase" evidence="2">
    <location>
        <begin position="334"/>
        <end position="512"/>
    </location>
</feature>
<gene>
    <name evidence="3" type="ORF">GFSPODELE1_LOCUS2178</name>
</gene>
<feature type="compositionally biased region" description="Basic and acidic residues" evidence="1">
    <location>
        <begin position="281"/>
        <end position="293"/>
    </location>
</feature>
<evidence type="ECO:0000313" key="4">
    <source>
        <dbReference type="Proteomes" id="UP001497453"/>
    </source>
</evidence>
<protein>
    <recommendedName>
        <fullName evidence="2">Fungal-type protein kinase domain-containing protein</fullName>
    </recommendedName>
</protein>
<feature type="domain" description="Fungal-type protein kinase" evidence="2">
    <location>
        <begin position="681"/>
        <end position="727"/>
    </location>
</feature>
<accession>A0ABP1CS33</accession>
<dbReference type="Pfam" id="PF17667">
    <property type="entry name" value="Pkinase_fungal"/>
    <property type="match status" value="3"/>
</dbReference>
<feature type="region of interest" description="Disordered" evidence="1">
    <location>
        <begin position="650"/>
        <end position="692"/>
    </location>
</feature>
<evidence type="ECO:0000259" key="2">
    <source>
        <dbReference type="Pfam" id="PF17667"/>
    </source>
</evidence>
<dbReference type="InterPro" id="IPR040976">
    <property type="entry name" value="Pkinase_fungal"/>
</dbReference>
<feature type="compositionally biased region" description="Basic and acidic residues" evidence="1">
    <location>
        <begin position="650"/>
        <end position="668"/>
    </location>
</feature>
<sequence length="864" mass="99001">MVFFPRYWFGLRYPPSYLATHDVDFGIDFEMSEASSYEDEVADNPVPLPNAFRRKARSEPKRRKPLVSLEPRLNATAPTPIEACLGAVKREKGYKDRAVKEFLRAQFQDKTDVDYPVLDFVSHVFKFNPEDIPLVEDGYELDGENCQWYGKKWYKRDDHVDGQTVRGERACCIAFENIMRDLCSQLSVASGSDTPSSQAAFKFLHDTTPIGNFARFKPDFAYGPDVELRDHTWAFWGAYGELKKKHVTLDMDPTARIIVSKEKIEKLCDEWKLQQAAEESGETRRPSDDRPVSDDTISPSTRKRKSATPLEASTVKRAKTSPTAKGWDRTKTVKLTANHVQSAKYANELLSHGIRNYAAGFLVEETRITLWYADRMGLVKSQSFDFFQNPELFLLVLAALHFGNRHKLGINPLIEYPPDAVQTHDDAMLKLPHACDITGKKLNETLTFKLRVSEEHPLCVAYGALGRGTTVIPIKAEGRAEELFGSDDLVAKLAWQPVNRCNTEDGLIRVIRRKLGTHEEARSYLRNITDLKCSLDMSDTELGLPRAFMGLPEPYEPRLFRVLVMREYIPLECVRSPEEFKTIFLEAVKAHHWVYEVALILHRDLSINNVMFYRRNDGVVVGVLSDWDLSSYKNAHLVIDECVDTLEAKESVGDTPRKEDAQSDEGSKSDNSSDDSPEVENSNSPRTPRYRTGTGPFMALDLLNSVPIIHRYRHDLESFFYLLCYFCATFKPPRRSQSKGSFRFLPEWEQEDLKKVGMVKKRFLDNDLPVGSDPKKPQDPFELFFANTHKMYRPLVNSWIEPLWLQFREVSKVAHELASTYGLLRREATRGNVEREQALRKALEKVIARADEDFTFEMFIAHLE</sequence>
<evidence type="ECO:0000256" key="1">
    <source>
        <dbReference type="SAM" id="MobiDB-lite"/>
    </source>
</evidence>
<name>A0ABP1CS33_9APHY</name>